<gene>
    <name evidence="1" type="ORF">DOK79_000895</name>
</gene>
<dbReference type="Proteomes" id="UP000664360">
    <property type="component" value="Chromosome"/>
</dbReference>
<name>A0ABZ2SUW4_9ENTE</name>
<reference evidence="1 2" key="1">
    <citation type="submission" date="2024-03" db="EMBL/GenBank/DDBJ databases">
        <title>The Genome Sequence of Enterococcus sp. DIV1094.</title>
        <authorList>
            <consortium name="The Broad Institute Genomics Platform"/>
            <consortium name="The Broad Institute Microbial Omics Core"/>
            <consortium name="The Broad Institute Genomic Center for Infectious Diseases"/>
            <person name="Earl A."/>
            <person name="Manson A."/>
            <person name="Gilmore M."/>
            <person name="Schwartman J."/>
            <person name="Shea T."/>
            <person name="Abouelleil A."/>
            <person name="Cao P."/>
            <person name="Chapman S."/>
            <person name="Cusick C."/>
            <person name="Young S."/>
            <person name="Neafsey D."/>
            <person name="Nusbaum C."/>
            <person name="Birren B."/>
        </authorList>
    </citation>
    <scope>NUCLEOTIDE SEQUENCE [LARGE SCALE GENOMIC DNA]</scope>
    <source>
        <strain evidence="1 2">DIV1094</strain>
    </source>
</reference>
<dbReference type="RefSeq" id="WP_206853793.1">
    <property type="nucleotide sequence ID" value="NZ_CP147250.1"/>
</dbReference>
<evidence type="ECO:0000313" key="2">
    <source>
        <dbReference type="Proteomes" id="UP000664360"/>
    </source>
</evidence>
<protein>
    <submittedName>
        <fullName evidence="1">Uncharacterized protein</fullName>
    </submittedName>
</protein>
<evidence type="ECO:0000313" key="1">
    <source>
        <dbReference type="EMBL" id="WYJ79383.1"/>
    </source>
</evidence>
<keyword evidence="2" id="KW-1185">Reference proteome</keyword>
<organism evidence="1 2">
    <name type="scientific">Candidatus Enterococcus mangumiae</name>
    <dbReference type="NCBI Taxonomy" id="2230878"/>
    <lineage>
        <taxon>Bacteria</taxon>
        <taxon>Bacillati</taxon>
        <taxon>Bacillota</taxon>
        <taxon>Bacilli</taxon>
        <taxon>Lactobacillales</taxon>
        <taxon>Enterococcaceae</taxon>
        <taxon>Enterococcus</taxon>
    </lineage>
</organism>
<dbReference type="EMBL" id="CP147250">
    <property type="protein sequence ID" value="WYJ79383.1"/>
    <property type="molecule type" value="Genomic_DNA"/>
</dbReference>
<proteinExistence type="predicted"/>
<accession>A0ABZ2SUW4</accession>
<sequence length="934" mass="109566">MINEENVEVSTAAENDFKQRLDILSMILSLKANDREIKHTDFELIFSLFKKMIQNDQDDFFIDNKRQPAIVASLERSEQIYQLDKAEEIQELFIDLKTDDPTDFLLFPVCFCVNEEERPPRHLTALTFYKKNDHLLMIHVDKEKYFKESTVSYVEIPMTNMEILSELLLFSRDRIESGAFSVLKKIETIAGEFQRLPMIEMKGQMIGNCVVSEIEAALKVALFNCKVDLFSFEADEVVIPKWNLFHDDSTLEMRLRFLEALKVANQEWNAQFDYIFDYYLYRKGHTTKTSLLHINRSTYQWYNLIQTVFEMDPYIHEMKNGNGNPPVLDETKLVKRLDQTVESLSELYQVALKDVNEEELTRMLKFDGCLLSIVEDRSAIMEIPVAKEMNQWLLSGLADRFEENLEELKRRAEVRKNEWQISHEEKGFAQFAEPWLPTSNTHFSQPEQLEVKEIDEFARRIDMLALTLSLKSSNNFCVSPENYELLFSTYIKMIENDQDDFFIDKKRQPKIIRSLERTIDLYRLGQPNDLKIVLENLRNNDPTDFLLFPTSYFFPDPDELGYVCGLTVYKRGGQFVVMQVDKEKVIGAGSVSYVQLSAAKVEELSKVLFSTRDLLNFRPYETLIKIEALSHPFQKIPAIQLARPMSDNHAVSQIETTLRIILFNCNHSLFDLPHRPKITPKWNRQLPYPTLEMKRRFVHALKGDNPDWNQQYEYVFGFYLYRKYSYSQIKYGVLANHKDEWYQNVYLLYANDPYIKVILNNGGYIPSVLNSHIKEVILEVVDPIGQLYQSKLRQVELIDLHDADERIRKEIQLTRERKAYIQIPIAEKITSSLIIGLQEKRKDIQEEIKYRDKKKQLDLFSEKSTQINQQWFPFSYHHRSTQTARPLPANSEQLAVCSSQKNKLSSVLAHVKQHAQVISKDLARKPAVYELKRQ</sequence>